<dbReference type="RefSeq" id="XP_023179817.1">
    <property type="nucleotide sequence ID" value="XM_023324049.2"/>
</dbReference>
<dbReference type="OMA" id="MRKLQTH"/>
<dbReference type="Gene3D" id="1.10.510.10">
    <property type="entry name" value="Transferase(Phosphotransferase) domain 1"/>
    <property type="match status" value="1"/>
</dbReference>
<organism evidence="9 10">
    <name type="scientific">Drosophila hydei</name>
    <name type="common">Fruit fly</name>
    <dbReference type="NCBI Taxonomy" id="7224"/>
    <lineage>
        <taxon>Eukaryota</taxon>
        <taxon>Metazoa</taxon>
        <taxon>Ecdysozoa</taxon>
        <taxon>Arthropoda</taxon>
        <taxon>Hexapoda</taxon>
        <taxon>Insecta</taxon>
        <taxon>Pterygota</taxon>
        <taxon>Neoptera</taxon>
        <taxon>Endopterygota</taxon>
        <taxon>Diptera</taxon>
        <taxon>Brachycera</taxon>
        <taxon>Muscomorpha</taxon>
        <taxon>Ephydroidea</taxon>
        <taxon>Drosophilidae</taxon>
        <taxon>Drosophila</taxon>
    </lineage>
</organism>
<dbReference type="SUPFAM" id="SSF89837">
    <property type="entry name" value="Doublecortin (DC)"/>
    <property type="match status" value="1"/>
</dbReference>
<dbReference type="OrthoDB" id="346907at2759"/>
<dbReference type="SMART" id="SM00537">
    <property type="entry name" value="DCX"/>
    <property type="match status" value="1"/>
</dbReference>
<evidence type="ECO:0000256" key="1">
    <source>
        <dbReference type="ARBA" id="ARBA00022527"/>
    </source>
</evidence>
<gene>
    <name evidence="10" type="primary">LOC111605500</name>
</gene>
<keyword evidence="3" id="KW-0547">Nucleotide-binding</keyword>
<dbReference type="Proteomes" id="UP000504633">
    <property type="component" value="Unplaced"/>
</dbReference>
<dbReference type="GeneID" id="111605500"/>
<dbReference type="PROSITE" id="PS50309">
    <property type="entry name" value="DC"/>
    <property type="match status" value="1"/>
</dbReference>
<accession>A0A6J1MKU4</accession>
<evidence type="ECO:0000256" key="3">
    <source>
        <dbReference type="ARBA" id="ARBA00022741"/>
    </source>
</evidence>
<name>A0A6J1MKU4_DROHY</name>
<protein>
    <recommendedName>
        <fullName evidence="6">Doublecortin-like and CAM kinase-like protein</fullName>
    </recommendedName>
</protein>
<dbReference type="PANTHER" id="PTHR24345">
    <property type="entry name" value="SERINE/THREONINE-PROTEIN KINASE PLK"/>
    <property type="match status" value="1"/>
</dbReference>
<keyword evidence="9" id="KW-1185">Reference proteome</keyword>
<dbReference type="KEGG" id="dhe:111605500"/>
<dbReference type="GO" id="GO:0005524">
    <property type="term" value="F:ATP binding"/>
    <property type="evidence" value="ECO:0007669"/>
    <property type="project" value="UniProtKB-KW"/>
</dbReference>
<dbReference type="PROSITE" id="PS50011">
    <property type="entry name" value="PROTEIN_KINASE_DOM"/>
    <property type="match status" value="1"/>
</dbReference>
<dbReference type="PANTHER" id="PTHR24345:SF0">
    <property type="entry name" value="CELL CYCLE SERINE_THREONINE-PROTEIN KINASE CDC5_MSD2"/>
    <property type="match status" value="1"/>
</dbReference>
<dbReference type="Pfam" id="PF00069">
    <property type="entry name" value="Pkinase"/>
    <property type="match status" value="1"/>
</dbReference>
<dbReference type="Pfam" id="PF03607">
    <property type="entry name" value="DCX"/>
    <property type="match status" value="1"/>
</dbReference>
<proteinExistence type="predicted"/>
<feature type="domain" description="Doublecortin" evidence="8">
    <location>
        <begin position="42"/>
        <end position="128"/>
    </location>
</feature>
<dbReference type="InterPro" id="IPR011009">
    <property type="entry name" value="Kinase-like_dom_sf"/>
</dbReference>
<dbReference type="InterPro" id="IPR036572">
    <property type="entry name" value="Doublecortin_dom_sf"/>
</dbReference>
<evidence type="ECO:0000259" key="8">
    <source>
        <dbReference type="PROSITE" id="PS50309"/>
    </source>
</evidence>
<keyword evidence="1" id="KW-0723">Serine/threonine-protein kinase</keyword>
<keyword evidence="2" id="KW-0808">Transferase</keyword>
<evidence type="ECO:0000256" key="6">
    <source>
        <dbReference type="ARBA" id="ARBA00031092"/>
    </source>
</evidence>
<evidence type="ECO:0000256" key="4">
    <source>
        <dbReference type="ARBA" id="ARBA00022777"/>
    </source>
</evidence>
<keyword evidence="5" id="KW-0067">ATP-binding</keyword>
<dbReference type="AlphaFoldDB" id="A0A6J1MKU4"/>
<dbReference type="GO" id="GO:0005634">
    <property type="term" value="C:nucleus"/>
    <property type="evidence" value="ECO:0007669"/>
    <property type="project" value="TreeGrafter"/>
</dbReference>
<dbReference type="GO" id="GO:0004674">
    <property type="term" value="F:protein serine/threonine kinase activity"/>
    <property type="evidence" value="ECO:0007669"/>
    <property type="project" value="UniProtKB-KW"/>
</dbReference>
<evidence type="ECO:0000313" key="9">
    <source>
        <dbReference type="Proteomes" id="UP000504633"/>
    </source>
</evidence>
<dbReference type="InterPro" id="IPR000719">
    <property type="entry name" value="Prot_kinase_dom"/>
</dbReference>
<reference evidence="10" key="1">
    <citation type="submission" date="2025-08" db="UniProtKB">
        <authorList>
            <consortium name="RefSeq"/>
        </authorList>
    </citation>
    <scope>IDENTIFICATION</scope>
    <source>
        <strain evidence="10">15085-1641.00</strain>
        <tissue evidence="10">Whole body</tissue>
    </source>
</reference>
<evidence type="ECO:0000256" key="2">
    <source>
        <dbReference type="ARBA" id="ARBA00022679"/>
    </source>
</evidence>
<dbReference type="InterPro" id="IPR003533">
    <property type="entry name" value="Doublecortin_dom"/>
</dbReference>
<evidence type="ECO:0000256" key="5">
    <source>
        <dbReference type="ARBA" id="ARBA00022840"/>
    </source>
</evidence>
<dbReference type="GO" id="GO:0035556">
    <property type="term" value="P:intracellular signal transduction"/>
    <property type="evidence" value="ECO:0007669"/>
    <property type="project" value="InterPro"/>
</dbReference>
<keyword evidence="4 10" id="KW-0418">Kinase</keyword>
<dbReference type="SUPFAM" id="SSF56112">
    <property type="entry name" value="Protein kinase-like (PK-like)"/>
    <property type="match status" value="1"/>
</dbReference>
<dbReference type="SMART" id="SM00220">
    <property type="entry name" value="S_TKc"/>
    <property type="match status" value="1"/>
</dbReference>
<dbReference type="PROSITE" id="PS00108">
    <property type="entry name" value="PROTEIN_KINASE_ST"/>
    <property type="match status" value="1"/>
</dbReference>
<dbReference type="CDD" id="cd01617">
    <property type="entry name" value="DCX"/>
    <property type="match status" value="1"/>
</dbReference>
<evidence type="ECO:0000313" key="10">
    <source>
        <dbReference type="RefSeq" id="XP_023179817.1"/>
    </source>
</evidence>
<evidence type="ECO:0000259" key="7">
    <source>
        <dbReference type="PROSITE" id="PS50011"/>
    </source>
</evidence>
<dbReference type="InterPro" id="IPR008271">
    <property type="entry name" value="Ser/Thr_kinase_AS"/>
</dbReference>
<feature type="domain" description="Protein kinase" evidence="7">
    <location>
        <begin position="179"/>
        <end position="443"/>
    </location>
</feature>
<dbReference type="Gene3D" id="3.10.20.230">
    <property type="entry name" value="Doublecortin domain"/>
    <property type="match status" value="1"/>
</dbReference>
<sequence>MSRSSSIEHKARNSVQSPLPVRQIQPCEAICPLARRLPVKALRACFLRNMNQHFGGVSLPVSKKRYQAFQVLLEAITVAFRPHVFLKSAITRIYRINGTQLLSIDDFYEGDIVICCCQYEPFVDVGYNVSTHYMRILGSLIRMRGKMVPIEKKVVPQTDADGIINYDRSRLPQAILLYIDITKPIWVNKSTVIFEGSGRARKDKHYIIKMVDKEHMCSRTNGTYFEIEILRKLQDHPNIIDLIYTVEQLKYIYIVIERLECDLFELLQRKKRFPETLVKKIMGDVSKGLAYIHACQIIHRDLKLDNLLVQFDFSVPLDPVVKVIKISDFGLATYYKGRELYQCCGTPHYMAPELINFTGYEFSVDLWSLGVTFYYMLFGRLPFAHSESDPVTVQEFIRRNNYQIPPDWKMKISPQAQQLVKSLLVKLPQYRLSAIEVCQHPFLLNRRSGSL</sequence>